<gene>
    <name evidence="2" type="ORF">TRAPUB_9743</name>
</gene>
<dbReference type="Proteomes" id="UP000184267">
    <property type="component" value="Unassembled WGS sequence"/>
</dbReference>
<comment type="caution">
    <text evidence="2">The sequence shown here is derived from an EMBL/GenBank/DDBJ whole genome shotgun (WGS) entry which is preliminary data.</text>
</comment>
<dbReference type="EMBL" id="MNAD01000371">
    <property type="protein sequence ID" value="OJT13707.1"/>
    <property type="molecule type" value="Genomic_DNA"/>
</dbReference>
<evidence type="ECO:0000256" key="1">
    <source>
        <dbReference type="SAM" id="MobiDB-lite"/>
    </source>
</evidence>
<dbReference type="AlphaFoldDB" id="A0A1M2W1H6"/>
<feature type="region of interest" description="Disordered" evidence="1">
    <location>
        <begin position="1"/>
        <end position="64"/>
    </location>
</feature>
<accession>A0A1M2W1H6</accession>
<name>A0A1M2W1H6_TRAPU</name>
<reference evidence="2 3" key="1">
    <citation type="submission" date="2016-10" db="EMBL/GenBank/DDBJ databases">
        <title>Genome sequence of the basidiomycete white-rot fungus Trametes pubescens.</title>
        <authorList>
            <person name="Makela M.R."/>
            <person name="Granchi Z."/>
            <person name="Peng M."/>
            <person name="De Vries R.P."/>
            <person name="Grigoriev I."/>
            <person name="Riley R."/>
            <person name="Hilden K."/>
        </authorList>
    </citation>
    <scope>NUCLEOTIDE SEQUENCE [LARGE SCALE GENOMIC DNA]</scope>
    <source>
        <strain evidence="2 3">FBCC735</strain>
    </source>
</reference>
<evidence type="ECO:0000313" key="3">
    <source>
        <dbReference type="Proteomes" id="UP000184267"/>
    </source>
</evidence>
<sequence>MLARSSSPSRAAKPKPAESTDVEVPARADVPAKTDAARRRRTGRKPSGAKARMPSAVGADVEGRRRRTAAAYGAGWGWSAAERVTGQRVDFGRVPQREESWRAARVLAATA</sequence>
<evidence type="ECO:0000313" key="2">
    <source>
        <dbReference type="EMBL" id="OJT13707.1"/>
    </source>
</evidence>
<dbReference type="OrthoDB" id="2804351at2759"/>
<feature type="compositionally biased region" description="Low complexity" evidence="1">
    <location>
        <begin position="1"/>
        <end position="11"/>
    </location>
</feature>
<feature type="compositionally biased region" description="Basic and acidic residues" evidence="1">
    <location>
        <begin position="24"/>
        <end position="37"/>
    </location>
</feature>
<protein>
    <submittedName>
        <fullName evidence="2">Uncharacterized protein</fullName>
    </submittedName>
</protein>
<proteinExistence type="predicted"/>
<keyword evidence="3" id="KW-1185">Reference proteome</keyword>
<organism evidence="2 3">
    <name type="scientific">Trametes pubescens</name>
    <name type="common">White-rot fungus</name>
    <dbReference type="NCBI Taxonomy" id="154538"/>
    <lineage>
        <taxon>Eukaryota</taxon>
        <taxon>Fungi</taxon>
        <taxon>Dikarya</taxon>
        <taxon>Basidiomycota</taxon>
        <taxon>Agaricomycotina</taxon>
        <taxon>Agaricomycetes</taxon>
        <taxon>Polyporales</taxon>
        <taxon>Polyporaceae</taxon>
        <taxon>Trametes</taxon>
    </lineage>
</organism>